<name>A0ABR8Y7Q3_9BACT</name>
<evidence type="ECO:0000259" key="2">
    <source>
        <dbReference type="Pfam" id="PF13590"/>
    </source>
</evidence>
<protein>
    <submittedName>
        <fullName evidence="3">DUF4136 domain-containing protein</fullName>
    </submittedName>
</protein>
<comment type="caution">
    <text evidence="3">The sequence shown here is derived from an EMBL/GenBank/DDBJ whole genome shotgun (WGS) entry which is preliminary data.</text>
</comment>
<dbReference type="InterPro" id="IPR025411">
    <property type="entry name" value="DUF4136"/>
</dbReference>
<feature type="domain" description="DUF4136" evidence="2">
    <location>
        <begin position="35"/>
        <end position="206"/>
    </location>
</feature>
<dbReference type="EMBL" id="JACSPP010000016">
    <property type="protein sequence ID" value="MBD8040217.1"/>
    <property type="molecule type" value="Genomic_DNA"/>
</dbReference>
<evidence type="ECO:0000313" key="4">
    <source>
        <dbReference type="Proteomes" id="UP000620874"/>
    </source>
</evidence>
<dbReference type="Proteomes" id="UP000620874">
    <property type="component" value="Unassembled WGS sequence"/>
</dbReference>
<reference evidence="3 4" key="1">
    <citation type="submission" date="2020-08" db="EMBL/GenBank/DDBJ databases">
        <title>A Genomic Blueprint of the Chicken Gut Microbiome.</title>
        <authorList>
            <person name="Gilroy R."/>
            <person name="Ravi A."/>
            <person name="Getino M."/>
            <person name="Pursley I."/>
            <person name="Horton D.L."/>
            <person name="Alikhan N.-F."/>
            <person name="Baker D."/>
            <person name="Gharbi K."/>
            <person name="Hall N."/>
            <person name="Watson M."/>
            <person name="Adriaenssens E.M."/>
            <person name="Foster-Nyarko E."/>
            <person name="Jarju S."/>
            <person name="Secka A."/>
            <person name="Antonio M."/>
            <person name="Oren A."/>
            <person name="Chaudhuri R."/>
            <person name="La Ragione R.M."/>
            <person name="Hildebrand F."/>
            <person name="Pallen M.J."/>
        </authorList>
    </citation>
    <scope>NUCLEOTIDE SEQUENCE [LARGE SCALE GENOMIC DNA]</scope>
    <source>
        <strain evidence="3 4">Sa1CVN1</strain>
    </source>
</reference>
<dbReference type="PROSITE" id="PS51257">
    <property type="entry name" value="PROKAR_LIPOPROTEIN"/>
    <property type="match status" value="1"/>
</dbReference>
<dbReference type="Gene3D" id="3.30.160.670">
    <property type="match status" value="1"/>
</dbReference>
<dbReference type="RefSeq" id="WP_022039415.1">
    <property type="nucleotide sequence ID" value="NZ_JACSPP010000016.1"/>
</dbReference>
<keyword evidence="1" id="KW-0732">Signal</keyword>
<organism evidence="3 4">
    <name type="scientific">Phocaeicola intestinalis</name>
    <dbReference type="NCBI Taxonomy" id="2762212"/>
    <lineage>
        <taxon>Bacteria</taxon>
        <taxon>Pseudomonadati</taxon>
        <taxon>Bacteroidota</taxon>
        <taxon>Bacteroidia</taxon>
        <taxon>Bacteroidales</taxon>
        <taxon>Bacteroidaceae</taxon>
        <taxon>Phocaeicola</taxon>
    </lineage>
</organism>
<dbReference type="Pfam" id="PF13590">
    <property type="entry name" value="DUF4136"/>
    <property type="match status" value="1"/>
</dbReference>
<accession>A0ABR8Y7Q3</accession>
<feature type="chain" id="PRO_5046108566" evidence="1">
    <location>
        <begin position="19"/>
        <end position="213"/>
    </location>
</feature>
<gene>
    <name evidence="3" type="ORF">H9625_07120</name>
</gene>
<sequence length="213" mass="23868">MKKNLFMAFGIIALMSLAACEKDPDMGQLDSDLVVYTDHDNSVDFSKYVTYYLPDSILEAGDIHASYWTDNNALAIVGEVENQMNRLGYQRITDPTQKGNADVGVQLSYVSQTNTVISGGYWGGWWDPFYWGAGWGGWYYPYPVSYSYDTQALILEMVDLTGQDADNNQRQIPVVWYASASGFQFGSNRVNMQLLLDGVDQAFSQSAYLSTNK</sequence>
<keyword evidence="4" id="KW-1185">Reference proteome</keyword>
<evidence type="ECO:0000313" key="3">
    <source>
        <dbReference type="EMBL" id="MBD8040217.1"/>
    </source>
</evidence>
<evidence type="ECO:0000256" key="1">
    <source>
        <dbReference type="SAM" id="SignalP"/>
    </source>
</evidence>
<feature type="signal peptide" evidence="1">
    <location>
        <begin position="1"/>
        <end position="18"/>
    </location>
</feature>
<proteinExistence type="predicted"/>